<name>A0A9N7N226_STRHE</name>
<dbReference type="InterPro" id="IPR040358">
    <property type="entry name" value="At4g22758-like"/>
</dbReference>
<feature type="domain" description="DUF7054" evidence="2">
    <location>
        <begin position="21"/>
        <end position="103"/>
    </location>
</feature>
<feature type="compositionally biased region" description="Polar residues" evidence="1">
    <location>
        <begin position="179"/>
        <end position="192"/>
    </location>
</feature>
<proteinExistence type="predicted"/>
<dbReference type="AlphaFoldDB" id="A0A9N7N226"/>
<dbReference type="InterPro" id="IPR055482">
    <property type="entry name" value="DUF7054"/>
</dbReference>
<feature type="compositionally biased region" description="Basic and acidic residues" evidence="1">
    <location>
        <begin position="194"/>
        <end position="203"/>
    </location>
</feature>
<protein>
    <recommendedName>
        <fullName evidence="2">DUF7054 domain-containing protein</fullName>
    </recommendedName>
</protein>
<dbReference type="OrthoDB" id="651546at2759"/>
<dbReference type="Pfam" id="PF23156">
    <property type="entry name" value="DUF7054"/>
    <property type="match status" value="1"/>
</dbReference>
<feature type="compositionally biased region" description="Polar residues" evidence="1">
    <location>
        <begin position="150"/>
        <end position="162"/>
    </location>
</feature>
<evidence type="ECO:0000259" key="2">
    <source>
        <dbReference type="Pfam" id="PF23156"/>
    </source>
</evidence>
<evidence type="ECO:0000313" key="3">
    <source>
        <dbReference type="EMBL" id="CAA0820564.1"/>
    </source>
</evidence>
<accession>A0A9N7N226</accession>
<comment type="caution">
    <text evidence="3">The sequence shown here is derived from an EMBL/GenBank/DDBJ whole genome shotgun (WGS) entry which is preliminary data.</text>
</comment>
<dbReference type="EMBL" id="CACSLK010020742">
    <property type="protein sequence ID" value="CAA0820564.1"/>
    <property type="molecule type" value="Genomic_DNA"/>
</dbReference>
<evidence type="ECO:0000313" key="4">
    <source>
        <dbReference type="Proteomes" id="UP001153555"/>
    </source>
</evidence>
<evidence type="ECO:0000256" key="1">
    <source>
        <dbReference type="SAM" id="MobiDB-lite"/>
    </source>
</evidence>
<dbReference type="PANTHER" id="PTHR33270">
    <property type="entry name" value="BNAC05G50380D PROTEIN"/>
    <property type="match status" value="1"/>
</dbReference>
<feature type="compositionally biased region" description="Basic and acidic residues" evidence="1">
    <location>
        <begin position="118"/>
        <end position="136"/>
    </location>
</feature>
<gene>
    <name evidence="3" type="ORF">SHERM_18566</name>
</gene>
<sequence length="228" mass="25471">MDSLSPPGSQNGREARRHYLTKALFKVNIQNSLGPVQVVMQPENTAAELTEAAIAVYVKERRRPLLGSCDPGCYDLHYSQFNLESLKPEEKLEDLGSRNFFLCPKFNLENTNPLPKVAGDHPRPTPETRVTRKLETEPSAPRRPSPPIPTTNQQDLAQTLKFQPQPKLAGDHPRPTPETEGTQQLEAKTSTLDLPERETRPRLAPENSQRLAQTANTPTRKTHVSPSS</sequence>
<dbReference type="Proteomes" id="UP001153555">
    <property type="component" value="Unassembled WGS sequence"/>
</dbReference>
<organism evidence="3 4">
    <name type="scientific">Striga hermonthica</name>
    <name type="common">Purple witchweed</name>
    <name type="synonym">Buchnera hermonthica</name>
    <dbReference type="NCBI Taxonomy" id="68872"/>
    <lineage>
        <taxon>Eukaryota</taxon>
        <taxon>Viridiplantae</taxon>
        <taxon>Streptophyta</taxon>
        <taxon>Embryophyta</taxon>
        <taxon>Tracheophyta</taxon>
        <taxon>Spermatophyta</taxon>
        <taxon>Magnoliopsida</taxon>
        <taxon>eudicotyledons</taxon>
        <taxon>Gunneridae</taxon>
        <taxon>Pentapetalae</taxon>
        <taxon>asterids</taxon>
        <taxon>lamiids</taxon>
        <taxon>Lamiales</taxon>
        <taxon>Orobanchaceae</taxon>
        <taxon>Buchnereae</taxon>
        <taxon>Striga</taxon>
    </lineage>
</organism>
<feature type="compositionally biased region" description="Polar residues" evidence="1">
    <location>
        <begin position="206"/>
        <end position="228"/>
    </location>
</feature>
<feature type="region of interest" description="Disordered" evidence="1">
    <location>
        <begin position="111"/>
        <end position="228"/>
    </location>
</feature>
<dbReference type="PANTHER" id="PTHR33270:SF7">
    <property type="entry name" value="SNRNP25 UBIQUITIN-LIKE DOMAIN-CONTAINING PROTEIN"/>
    <property type="match status" value="1"/>
</dbReference>
<keyword evidence="4" id="KW-1185">Reference proteome</keyword>
<reference evidence="3" key="1">
    <citation type="submission" date="2019-12" db="EMBL/GenBank/DDBJ databases">
        <authorList>
            <person name="Scholes J."/>
        </authorList>
    </citation>
    <scope>NUCLEOTIDE SEQUENCE</scope>
</reference>